<gene>
    <name evidence="2" type="ORF">PsYK624_144290</name>
</gene>
<feature type="transmembrane region" description="Helical" evidence="1">
    <location>
        <begin position="84"/>
        <end position="103"/>
    </location>
</feature>
<organism evidence="2 3">
    <name type="scientific">Phanerochaete sordida</name>
    <dbReference type="NCBI Taxonomy" id="48140"/>
    <lineage>
        <taxon>Eukaryota</taxon>
        <taxon>Fungi</taxon>
        <taxon>Dikarya</taxon>
        <taxon>Basidiomycota</taxon>
        <taxon>Agaricomycotina</taxon>
        <taxon>Agaricomycetes</taxon>
        <taxon>Polyporales</taxon>
        <taxon>Phanerochaetaceae</taxon>
        <taxon>Phanerochaete</taxon>
    </lineage>
</organism>
<dbReference type="AlphaFoldDB" id="A0A9P3GNZ6"/>
<keyword evidence="3" id="KW-1185">Reference proteome</keyword>
<evidence type="ECO:0000313" key="2">
    <source>
        <dbReference type="EMBL" id="GJE98206.1"/>
    </source>
</evidence>
<dbReference type="Proteomes" id="UP000703269">
    <property type="component" value="Unassembled WGS sequence"/>
</dbReference>
<comment type="caution">
    <text evidence="2">The sequence shown here is derived from an EMBL/GenBank/DDBJ whole genome shotgun (WGS) entry which is preliminary data.</text>
</comment>
<keyword evidence="1" id="KW-0472">Membrane</keyword>
<feature type="transmembrane region" description="Helical" evidence="1">
    <location>
        <begin position="56"/>
        <end position="78"/>
    </location>
</feature>
<keyword evidence="1" id="KW-1133">Transmembrane helix</keyword>
<evidence type="ECO:0000313" key="3">
    <source>
        <dbReference type="Proteomes" id="UP000703269"/>
    </source>
</evidence>
<proteinExistence type="predicted"/>
<evidence type="ECO:0000256" key="1">
    <source>
        <dbReference type="SAM" id="Phobius"/>
    </source>
</evidence>
<accession>A0A9P3GNZ6</accession>
<reference evidence="2 3" key="1">
    <citation type="submission" date="2021-08" db="EMBL/GenBank/DDBJ databases">
        <title>Draft Genome Sequence of Phanerochaete sordida strain YK-624.</title>
        <authorList>
            <person name="Mori T."/>
            <person name="Dohra H."/>
            <person name="Suzuki T."/>
            <person name="Kawagishi H."/>
            <person name="Hirai H."/>
        </authorList>
    </citation>
    <scope>NUCLEOTIDE SEQUENCE [LARGE SCALE GENOMIC DNA]</scope>
    <source>
        <strain evidence="2 3">YK-624</strain>
    </source>
</reference>
<sequence>MTKPLLLASRAHYASQHTQLTHGEQSVPQYWGVAAHMSPFAKVLAKSLAKTAIQTALVCPALFTRYESLLFGVVAVAFEGGPHGVGRVLLATYCTVYAALLICDRGMCSRRRQARPERARRAQ</sequence>
<name>A0A9P3GNZ6_9APHY</name>
<dbReference type="EMBL" id="BPQB01000083">
    <property type="protein sequence ID" value="GJE98206.1"/>
    <property type="molecule type" value="Genomic_DNA"/>
</dbReference>
<protein>
    <submittedName>
        <fullName evidence="2">Uncharacterized protein</fullName>
    </submittedName>
</protein>
<keyword evidence="1" id="KW-0812">Transmembrane</keyword>